<evidence type="ECO:0000313" key="2">
    <source>
        <dbReference type="Proteomes" id="UP000694409"/>
    </source>
</evidence>
<protein>
    <submittedName>
        <fullName evidence="1">Uncharacterized protein</fullName>
    </submittedName>
</protein>
<dbReference type="AlphaFoldDB" id="A0A8C9NUI6"/>
<proteinExistence type="predicted"/>
<dbReference type="Proteomes" id="UP000694409">
    <property type="component" value="Unassembled WGS sequence"/>
</dbReference>
<accession>A0A8C9NUI6</accession>
<sequence>MEQVCISSEHIPVVHTSLGRGLSRAYPSAALHAASWLQGALGCSASPQPFIWQKRIGTSFQNMATYNPIHGAIPKALAITLQNLTLEYDSCYRCIFNVVPMAPTAKRYTSTSKVSFPLTLSLFLHSVWV</sequence>
<dbReference type="Ensembl" id="ENSSCAT00000026337.1">
    <property type="protein sequence ID" value="ENSSCAP00000023656.1"/>
    <property type="gene ID" value="ENSSCAG00000016933.1"/>
</dbReference>
<reference evidence="1" key="1">
    <citation type="submission" date="2025-08" db="UniProtKB">
        <authorList>
            <consortium name="Ensembl"/>
        </authorList>
    </citation>
    <scope>IDENTIFICATION</scope>
</reference>
<keyword evidence="2" id="KW-1185">Reference proteome</keyword>
<evidence type="ECO:0000313" key="1">
    <source>
        <dbReference type="Ensembl" id="ENSSCAP00000023656.1"/>
    </source>
</evidence>
<name>A0A8C9NUI6_SERCA</name>
<reference evidence="1" key="2">
    <citation type="submission" date="2025-09" db="UniProtKB">
        <authorList>
            <consortium name="Ensembl"/>
        </authorList>
    </citation>
    <scope>IDENTIFICATION</scope>
</reference>
<organism evidence="1 2">
    <name type="scientific">Serinus canaria</name>
    <name type="common">Island canary</name>
    <name type="synonym">Fringilla canaria</name>
    <dbReference type="NCBI Taxonomy" id="9135"/>
    <lineage>
        <taxon>Eukaryota</taxon>
        <taxon>Metazoa</taxon>
        <taxon>Chordata</taxon>
        <taxon>Craniata</taxon>
        <taxon>Vertebrata</taxon>
        <taxon>Euteleostomi</taxon>
        <taxon>Archelosauria</taxon>
        <taxon>Archosauria</taxon>
        <taxon>Dinosauria</taxon>
        <taxon>Saurischia</taxon>
        <taxon>Theropoda</taxon>
        <taxon>Coelurosauria</taxon>
        <taxon>Aves</taxon>
        <taxon>Neognathae</taxon>
        <taxon>Neoaves</taxon>
        <taxon>Telluraves</taxon>
        <taxon>Australaves</taxon>
        <taxon>Passeriformes</taxon>
        <taxon>Passeroidea</taxon>
        <taxon>Fringillidae</taxon>
        <taxon>Carduelinae</taxon>
        <taxon>Serinus</taxon>
    </lineage>
</organism>